<proteinExistence type="predicted"/>
<feature type="domain" description="DUF559" evidence="1">
    <location>
        <begin position="10"/>
        <end position="116"/>
    </location>
</feature>
<name>A0A8J7K1J3_9CYAN</name>
<dbReference type="Proteomes" id="UP000620559">
    <property type="component" value="Unassembled WGS sequence"/>
</dbReference>
<evidence type="ECO:0000313" key="3">
    <source>
        <dbReference type="Proteomes" id="UP000620559"/>
    </source>
</evidence>
<sequence length="122" mass="14730">MTQLYNKKSEKEKRRKLRQNIVKAEKIIWDKIRNRQIEDCKFRRQYSVDKFVIDFYSPKLKLAIEIDGESHFMEGAVEYDRERQSYIKSFGIKFIRFTNNDVYDNLDGVLESIALKVRELRG</sequence>
<dbReference type="InterPro" id="IPR007569">
    <property type="entry name" value="DUF559"/>
</dbReference>
<dbReference type="SUPFAM" id="SSF52980">
    <property type="entry name" value="Restriction endonuclease-like"/>
    <property type="match status" value="1"/>
</dbReference>
<dbReference type="InterPro" id="IPR011335">
    <property type="entry name" value="Restrct_endonuc-II-like"/>
</dbReference>
<dbReference type="Pfam" id="PF04480">
    <property type="entry name" value="DUF559"/>
    <property type="match status" value="1"/>
</dbReference>
<dbReference type="RefSeq" id="WP_193922666.1">
    <property type="nucleotide sequence ID" value="NZ_JADEWL010000069.1"/>
</dbReference>
<dbReference type="AlphaFoldDB" id="A0A8J7K1J3"/>
<organism evidence="2 3">
    <name type="scientific">Plectonema cf. radiosum LEGE 06105</name>
    <dbReference type="NCBI Taxonomy" id="945769"/>
    <lineage>
        <taxon>Bacteria</taxon>
        <taxon>Bacillati</taxon>
        <taxon>Cyanobacteriota</taxon>
        <taxon>Cyanophyceae</taxon>
        <taxon>Oscillatoriophycideae</taxon>
        <taxon>Oscillatoriales</taxon>
        <taxon>Microcoleaceae</taxon>
        <taxon>Plectonema</taxon>
    </lineage>
</organism>
<dbReference type="PANTHER" id="PTHR38590:SF1">
    <property type="entry name" value="BLL0828 PROTEIN"/>
    <property type="match status" value="1"/>
</dbReference>
<protein>
    <submittedName>
        <fullName evidence="2">DUF559 domain-containing protein</fullName>
    </submittedName>
</protein>
<dbReference type="InterPro" id="IPR047216">
    <property type="entry name" value="Endonuclease_DUF559_bact"/>
</dbReference>
<dbReference type="Gene3D" id="3.40.960.10">
    <property type="entry name" value="VSR Endonuclease"/>
    <property type="match status" value="1"/>
</dbReference>
<gene>
    <name evidence="2" type="ORF">IQ247_18900</name>
</gene>
<reference evidence="2" key="1">
    <citation type="submission" date="2020-10" db="EMBL/GenBank/DDBJ databases">
        <authorList>
            <person name="Castelo-Branco R."/>
            <person name="Eusebio N."/>
            <person name="Adriana R."/>
            <person name="Vieira A."/>
            <person name="Brugerolle De Fraissinette N."/>
            <person name="Rezende De Castro R."/>
            <person name="Schneider M.P."/>
            <person name="Vasconcelos V."/>
            <person name="Leao P.N."/>
        </authorList>
    </citation>
    <scope>NUCLEOTIDE SEQUENCE</scope>
    <source>
        <strain evidence="2">LEGE 06105</strain>
    </source>
</reference>
<evidence type="ECO:0000313" key="2">
    <source>
        <dbReference type="EMBL" id="MBE9214711.1"/>
    </source>
</evidence>
<dbReference type="CDD" id="cd01038">
    <property type="entry name" value="Endonuclease_DUF559"/>
    <property type="match status" value="1"/>
</dbReference>
<comment type="caution">
    <text evidence="2">The sequence shown here is derived from an EMBL/GenBank/DDBJ whole genome shotgun (WGS) entry which is preliminary data.</text>
</comment>
<dbReference type="PANTHER" id="PTHR38590">
    <property type="entry name" value="BLL0828 PROTEIN"/>
    <property type="match status" value="1"/>
</dbReference>
<keyword evidence="3" id="KW-1185">Reference proteome</keyword>
<accession>A0A8J7K1J3</accession>
<dbReference type="EMBL" id="JADEWL010000069">
    <property type="protein sequence ID" value="MBE9214711.1"/>
    <property type="molecule type" value="Genomic_DNA"/>
</dbReference>
<evidence type="ECO:0000259" key="1">
    <source>
        <dbReference type="Pfam" id="PF04480"/>
    </source>
</evidence>